<keyword evidence="7" id="KW-1185">Reference proteome</keyword>
<dbReference type="InParanoid" id="T0QZ98"/>
<dbReference type="VEuPathDB" id="FungiDB:SDRG_02670"/>
<dbReference type="SMART" id="SM00249">
    <property type="entry name" value="PHD"/>
    <property type="match status" value="2"/>
</dbReference>
<dbReference type="Gene3D" id="3.30.40.10">
    <property type="entry name" value="Zinc/RING finger domain, C3HC4 (zinc finger)"/>
    <property type="match status" value="2"/>
</dbReference>
<dbReference type="OrthoDB" id="5876800at2759"/>
<evidence type="ECO:0000256" key="1">
    <source>
        <dbReference type="ARBA" id="ARBA00022723"/>
    </source>
</evidence>
<dbReference type="Proteomes" id="UP000030762">
    <property type="component" value="Unassembled WGS sequence"/>
</dbReference>
<dbReference type="SUPFAM" id="SSF57903">
    <property type="entry name" value="FYVE/PHD zinc finger"/>
    <property type="match status" value="2"/>
</dbReference>
<dbReference type="GO" id="GO:0008270">
    <property type="term" value="F:zinc ion binding"/>
    <property type="evidence" value="ECO:0007669"/>
    <property type="project" value="UniProtKB-KW"/>
</dbReference>
<name>T0QZ98_SAPDV</name>
<dbReference type="STRING" id="1156394.T0QZ98"/>
<evidence type="ECO:0000256" key="3">
    <source>
        <dbReference type="ARBA" id="ARBA00022833"/>
    </source>
</evidence>
<dbReference type="InterPro" id="IPR013083">
    <property type="entry name" value="Znf_RING/FYVE/PHD"/>
</dbReference>
<dbReference type="eggNOG" id="KOG1633">
    <property type="taxonomic scope" value="Eukaryota"/>
</dbReference>
<reference evidence="6 7" key="1">
    <citation type="submission" date="2012-04" db="EMBL/GenBank/DDBJ databases">
        <title>The Genome Sequence of Saprolegnia declina VS20.</title>
        <authorList>
            <consortium name="The Broad Institute Genome Sequencing Platform"/>
            <person name="Russ C."/>
            <person name="Nusbaum C."/>
            <person name="Tyler B."/>
            <person name="van West P."/>
            <person name="Dieguez-Uribeondo J."/>
            <person name="de Bruijn I."/>
            <person name="Tripathy S."/>
            <person name="Jiang R."/>
            <person name="Young S.K."/>
            <person name="Zeng Q."/>
            <person name="Gargeya S."/>
            <person name="Fitzgerald M."/>
            <person name="Haas B."/>
            <person name="Abouelleil A."/>
            <person name="Alvarado L."/>
            <person name="Arachchi H.M."/>
            <person name="Berlin A."/>
            <person name="Chapman S.B."/>
            <person name="Goldberg J."/>
            <person name="Griggs A."/>
            <person name="Gujja S."/>
            <person name="Hansen M."/>
            <person name="Howarth C."/>
            <person name="Imamovic A."/>
            <person name="Larimer J."/>
            <person name="McCowen C."/>
            <person name="Montmayeur A."/>
            <person name="Murphy C."/>
            <person name="Neiman D."/>
            <person name="Pearson M."/>
            <person name="Priest M."/>
            <person name="Roberts A."/>
            <person name="Saif S."/>
            <person name="Shea T."/>
            <person name="Sisk P."/>
            <person name="Sykes S."/>
            <person name="Wortman J."/>
            <person name="Nusbaum C."/>
            <person name="Birren B."/>
        </authorList>
    </citation>
    <scope>NUCLEOTIDE SEQUENCE [LARGE SCALE GENOMIC DNA]</scope>
    <source>
        <strain evidence="6 7">VS20</strain>
    </source>
</reference>
<dbReference type="InterPro" id="IPR001965">
    <property type="entry name" value="Znf_PHD"/>
</dbReference>
<feature type="domain" description="Zinc finger PHD-type" evidence="5">
    <location>
        <begin position="456"/>
        <end position="505"/>
    </location>
</feature>
<dbReference type="AlphaFoldDB" id="T0QZ98"/>
<dbReference type="RefSeq" id="XP_008606485.1">
    <property type="nucleotide sequence ID" value="XM_008608263.1"/>
</dbReference>
<keyword evidence="3" id="KW-0862">Zinc</keyword>
<protein>
    <recommendedName>
        <fullName evidence="5">Zinc finger PHD-type domain-containing protein</fullName>
    </recommendedName>
</protein>
<organism evidence="6 7">
    <name type="scientific">Saprolegnia diclina (strain VS20)</name>
    <dbReference type="NCBI Taxonomy" id="1156394"/>
    <lineage>
        <taxon>Eukaryota</taxon>
        <taxon>Sar</taxon>
        <taxon>Stramenopiles</taxon>
        <taxon>Oomycota</taxon>
        <taxon>Saprolegniomycetes</taxon>
        <taxon>Saprolegniales</taxon>
        <taxon>Saprolegniaceae</taxon>
        <taxon>Saprolegnia</taxon>
    </lineage>
</organism>
<proteinExistence type="predicted"/>
<dbReference type="Pfam" id="PF00628">
    <property type="entry name" value="PHD"/>
    <property type="match status" value="2"/>
</dbReference>
<keyword evidence="2" id="KW-0863">Zinc-finger</keyword>
<dbReference type="InterPro" id="IPR011011">
    <property type="entry name" value="Znf_FYVE_PHD"/>
</dbReference>
<dbReference type="PROSITE" id="PS01359">
    <property type="entry name" value="ZF_PHD_1"/>
    <property type="match status" value="1"/>
</dbReference>
<dbReference type="InterPro" id="IPR019786">
    <property type="entry name" value="Zinc_finger_PHD-type_CS"/>
</dbReference>
<evidence type="ECO:0000259" key="5">
    <source>
        <dbReference type="SMART" id="SM00249"/>
    </source>
</evidence>
<evidence type="ECO:0000256" key="2">
    <source>
        <dbReference type="ARBA" id="ARBA00022771"/>
    </source>
</evidence>
<evidence type="ECO:0000256" key="4">
    <source>
        <dbReference type="SAM" id="MobiDB-lite"/>
    </source>
</evidence>
<feature type="compositionally biased region" description="Low complexity" evidence="4">
    <location>
        <begin position="654"/>
        <end position="671"/>
    </location>
</feature>
<evidence type="ECO:0000313" key="7">
    <source>
        <dbReference type="Proteomes" id="UP000030762"/>
    </source>
</evidence>
<dbReference type="InterPro" id="IPR019787">
    <property type="entry name" value="Znf_PHD-finger"/>
</dbReference>
<accession>T0QZ98</accession>
<dbReference type="Gene3D" id="2.60.120.650">
    <property type="entry name" value="Cupin"/>
    <property type="match status" value="1"/>
</dbReference>
<gene>
    <name evidence="6" type="ORF">SDRG_02670</name>
</gene>
<dbReference type="EMBL" id="JH767137">
    <property type="protein sequence ID" value="EQC40011.1"/>
    <property type="molecule type" value="Genomic_DNA"/>
</dbReference>
<evidence type="ECO:0000313" key="6">
    <source>
        <dbReference type="EMBL" id="EQC40011.1"/>
    </source>
</evidence>
<dbReference type="InterPro" id="IPR058054">
    <property type="entry name" value="Znf_MS1-like"/>
</dbReference>
<dbReference type="PANTHER" id="PTHR46201">
    <property type="entry name" value="PHD FINGER PROTEIN MALE MEIOCYTE DEATH 1-RELATED"/>
    <property type="match status" value="1"/>
</dbReference>
<sequence>MVEEVRSASSGVVDPAATAAAKELRHLQHWRQARAFAVNIVDGENVSKEWFQETGFTQPLVVLSRKSIGITGPPGPYTITSIGAFVDREFVLVIDPVARATVPAWTLAQWNDYIATPPSQRWATLRLEAVSAALTPPTIVIDIGWIERFPSLPATPRHVKVCAKDSFEGFRNGSSGASTWITVLTGKLNVHLIPPTPENLRAYQGSRVENLHGPFDDLVEASAFTLLDVGATIFIPSGWLYATFAVEDVLLYEGTFMHDLDLATQWHCYHLDRVAFPSMGFPSLSPLLWHLACDYLRFASADEKAISFLLPALGDDIHADAAADVLPTRDQPSAAAVLAQLRVRTNTLDTSVTSSSSGVDDDGSSSSSSASDDSDSSLGSTVSDVEAAYPKFRRDRVSAPLPKLQHHLVVKIPTDAFPLKASMVPKAHCITTPGKKSKKAKAKVQTALIAEDWYFECNCGQKGQNYDDGKRMVQCESCPTWQHTHCANIPDNQEPPPGYTCFKCSAATVPGDWVVHCSCGIRAKNYDDGCRMVACDRCNTWQHTLCAGIPNDQEPPEDYVCLPCLQKKRPQKAVKSPKTAPVLPKSVRPLDDDDAAEDLVHDDDHDEDDHEENDEDEDDDEPVPPKKKARGAIPPAAKRPKAPVDVRPDIPSGTKSSKAPAKPTTKKQPTSVRERLQKKLKMKPTWGRM</sequence>
<feature type="region of interest" description="Disordered" evidence="4">
    <location>
        <begin position="350"/>
        <end position="381"/>
    </location>
</feature>
<dbReference type="CDD" id="cd15556">
    <property type="entry name" value="PHD_MMD1_like"/>
    <property type="match status" value="1"/>
</dbReference>
<dbReference type="PANTHER" id="PTHR46201:SF9">
    <property type="entry name" value="PHD FINGER PROTEIN MALE MEIOCYTE DEATH 1"/>
    <property type="match status" value="1"/>
</dbReference>
<feature type="region of interest" description="Disordered" evidence="4">
    <location>
        <begin position="572"/>
        <end position="689"/>
    </location>
</feature>
<feature type="domain" description="Zinc finger PHD-type" evidence="5">
    <location>
        <begin position="516"/>
        <end position="565"/>
    </location>
</feature>
<dbReference type="OMA" id="HTHCANI"/>
<feature type="compositionally biased region" description="Acidic residues" evidence="4">
    <location>
        <begin position="604"/>
        <end position="622"/>
    </location>
</feature>
<keyword evidence="1" id="KW-0479">Metal-binding</keyword>
<dbReference type="eggNOG" id="KOG1844">
    <property type="taxonomic scope" value="Eukaryota"/>
</dbReference>
<dbReference type="GeneID" id="19943397"/>